<evidence type="ECO:0000256" key="2">
    <source>
        <dbReference type="ARBA" id="ARBA00022679"/>
    </source>
</evidence>
<dbReference type="Proteomes" id="UP000262004">
    <property type="component" value="Chromosome"/>
</dbReference>
<organism evidence="3 4">
    <name type="scientific">Hydrogenophilus thermoluteolus</name>
    <name type="common">Pseudomonas hydrogenothermophila</name>
    <dbReference type="NCBI Taxonomy" id="297"/>
    <lineage>
        <taxon>Bacteria</taxon>
        <taxon>Pseudomonadati</taxon>
        <taxon>Pseudomonadota</taxon>
        <taxon>Hydrogenophilia</taxon>
        <taxon>Hydrogenophilales</taxon>
        <taxon>Hydrogenophilaceae</taxon>
        <taxon>Hydrogenophilus</taxon>
    </lineage>
</organism>
<evidence type="ECO:0000256" key="1">
    <source>
        <dbReference type="ARBA" id="ARBA00022603"/>
    </source>
</evidence>
<evidence type="ECO:0008006" key="5">
    <source>
        <dbReference type="Google" id="ProtNLM"/>
    </source>
</evidence>
<dbReference type="GO" id="GO:0035243">
    <property type="term" value="F:protein-arginine omega-N symmetric methyltransferase activity"/>
    <property type="evidence" value="ECO:0007669"/>
    <property type="project" value="TreeGrafter"/>
</dbReference>
<name>A0A2Z6DVG5_HYDTE</name>
<protein>
    <recommendedName>
        <fullName evidence="5">SAM-dependent methyltransferase</fullName>
    </recommendedName>
</protein>
<evidence type="ECO:0000313" key="4">
    <source>
        <dbReference type="Proteomes" id="UP000262004"/>
    </source>
</evidence>
<keyword evidence="4" id="KW-1185">Reference proteome</keyword>
<dbReference type="PANTHER" id="PTHR12049:SF7">
    <property type="entry name" value="PROTEIN ARGININE METHYLTRANSFERASE NDUFAF7, MITOCHONDRIAL"/>
    <property type="match status" value="1"/>
</dbReference>
<dbReference type="SUPFAM" id="SSF53335">
    <property type="entry name" value="S-adenosyl-L-methionine-dependent methyltransferases"/>
    <property type="match status" value="1"/>
</dbReference>
<dbReference type="KEGG" id="htl:HPTL_0133"/>
<evidence type="ECO:0000313" key="3">
    <source>
        <dbReference type="EMBL" id="BBD76403.1"/>
    </source>
</evidence>
<dbReference type="AlphaFoldDB" id="A0A2Z6DVG5"/>
<dbReference type="InterPro" id="IPR038375">
    <property type="entry name" value="NDUFAF7_sf"/>
</dbReference>
<dbReference type="GO" id="GO:0032259">
    <property type="term" value="P:methylation"/>
    <property type="evidence" value="ECO:0007669"/>
    <property type="project" value="UniProtKB-KW"/>
</dbReference>
<sequence>MGQWAGQLPVETAARSAALAQRIAARIAAAGGWVPFADFMQWALYEPELGYYARHDQAFGPHGDFLTAPEISPLFGAVLADVLASAVAETGLAVEFGAGSGALAEDLLTRWHALGVLPQRYAIVEVSAGLAARQAERLQPLAERLGVELVWWQRLPERFAAAVVANEVLDVLPVHVVGTRGAETFERGVVVAESGTEAAASAAPRFAWADRPLTPAAASALAGIELPRSADGEYLSEVAPAVPAWVRTVAERLAPGSLWALIDYGYEREILYAPFRSRGTLQGYYRHRVVEDVLAWPGAIDLTAFVDFTAVVTALEASGLTVHEWRRQGDFLLRHGILERLTERAEPGSAAYVQAARAVQRLIMPHEMGELFQVVVAGR</sequence>
<gene>
    <name evidence="3" type="ORF">HPTL_0133</name>
</gene>
<dbReference type="Gene3D" id="3.40.50.12710">
    <property type="match status" value="1"/>
</dbReference>
<dbReference type="PANTHER" id="PTHR12049">
    <property type="entry name" value="PROTEIN ARGININE METHYLTRANSFERASE NDUFAF7, MITOCHONDRIAL"/>
    <property type="match status" value="1"/>
</dbReference>
<dbReference type="InterPro" id="IPR029063">
    <property type="entry name" value="SAM-dependent_MTases_sf"/>
</dbReference>
<keyword evidence="1" id="KW-0489">Methyltransferase</keyword>
<accession>A0A2Z6DVG5</accession>
<dbReference type="EMBL" id="AP018558">
    <property type="protein sequence ID" value="BBD76403.1"/>
    <property type="molecule type" value="Genomic_DNA"/>
</dbReference>
<dbReference type="OrthoDB" id="9794208at2"/>
<dbReference type="Pfam" id="PF02636">
    <property type="entry name" value="Methyltransf_28"/>
    <property type="match status" value="1"/>
</dbReference>
<proteinExistence type="predicted"/>
<keyword evidence="2" id="KW-0808">Transferase</keyword>
<reference evidence="3 4" key="1">
    <citation type="submission" date="2018-04" db="EMBL/GenBank/DDBJ databases">
        <title>Complete genome sequence of Hydrogenophilus thermoluteolus TH-1.</title>
        <authorList>
            <person name="Arai H."/>
        </authorList>
    </citation>
    <scope>NUCLEOTIDE SEQUENCE [LARGE SCALE GENOMIC DNA]</scope>
    <source>
        <strain evidence="3 4">TH-1</strain>
    </source>
</reference>
<dbReference type="InterPro" id="IPR003788">
    <property type="entry name" value="NDUFAF7"/>
</dbReference>